<evidence type="ECO:0000256" key="1">
    <source>
        <dbReference type="SAM" id="SignalP"/>
    </source>
</evidence>
<organism evidence="2 3">
    <name type="scientific">Erinaceus europaeus</name>
    <name type="common">Western European hedgehog</name>
    <dbReference type="NCBI Taxonomy" id="9365"/>
    <lineage>
        <taxon>Eukaryota</taxon>
        <taxon>Metazoa</taxon>
        <taxon>Chordata</taxon>
        <taxon>Craniata</taxon>
        <taxon>Vertebrata</taxon>
        <taxon>Euteleostomi</taxon>
        <taxon>Mammalia</taxon>
        <taxon>Eutheria</taxon>
        <taxon>Laurasiatheria</taxon>
        <taxon>Eulipotyphla</taxon>
        <taxon>Erinaceidae</taxon>
        <taxon>Erinaceinae</taxon>
        <taxon>Erinaceus</taxon>
    </lineage>
</organism>
<feature type="chain" id="PRO_5045710947" evidence="1">
    <location>
        <begin position="16"/>
        <end position="115"/>
    </location>
</feature>
<feature type="signal peptide" evidence="1">
    <location>
        <begin position="1"/>
        <end position="15"/>
    </location>
</feature>
<dbReference type="GeneID" id="103108135"/>
<dbReference type="PANTHER" id="PTHR10497">
    <property type="entry name" value="60S RIBOSOMAL PROTEIN L27"/>
    <property type="match status" value="1"/>
</dbReference>
<dbReference type="Pfam" id="PF01777">
    <property type="entry name" value="Ribosomal_L27e"/>
    <property type="match status" value="1"/>
</dbReference>
<proteinExistence type="predicted"/>
<sequence length="115" mass="12937">MGKFMKPRMVVLVLAIVKNTDDDTSDYPYSHALVAGIDRYPCKVTAVMSEKKIYTGSKIQSSVKVLLQGSKIKSFATAFNYHPFTRYSVHIPVDKTVANKDVFRDPALKSKAHQR</sequence>
<dbReference type="InterPro" id="IPR038655">
    <property type="entry name" value="Ribosomal_eL27_sf"/>
</dbReference>
<dbReference type="Gene3D" id="2.30.30.770">
    <property type="match status" value="1"/>
</dbReference>
<gene>
    <name evidence="3" type="primary">LOC103108135</name>
</gene>
<protein>
    <submittedName>
        <fullName evidence="3">Large ribosomal subunit protein eL27-like</fullName>
    </submittedName>
</protein>
<reference evidence="3" key="1">
    <citation type="submission" date="2025-08" db="UniProtKB">
        <authorList>
            <consortium name="RefSeq"/>
        </authorList>
    </citation>
    <scope>IDENTIFICATION</scope>
</reference>
<dbReference type="InterPro" id="IPR001141">
    <property type="entry name" value="Ribosomal_eL27"/>
</dbReference>
<keyword evidence="1" id="KW-0732">Signal</keyword>
<keyword evidence="2" id="KW-1185">Reference proteome</keyword>
<dbReference type="RefSeq" id="XP_060058424.1">
    <property type="nucleotide sequence ID" value="XM_060202441.1"/>
</dbReference>
<dbReference type="Proteomes" id="UP001652624">
    <property type="component" value="Chromosome 12"/>
</dbReference>
<accession>A0ABM3YBI1</accession>
<name>A0ABM3YBI1_ERIEU</name>
<evidence type="ECO:0000313" key="3">
    <source>
        <dbReference type="RefSeq" id="XP_060058424.1"/>
    </source>
</evidence>
<evidence type="ECO:0000313" key="2">
    <source>
        <dbReference type="Proteomes" id="UP001652624"/>
    </source>
</evidence>